<reference evidence="1 2" key="2">
    <citation type="submission" date="2013-09" db="EMBL/GenBank/DDBJ databases">
        <title>Whole genome comparison of six Crocosphaera watsonii strains with differing phenotypes.</title>
        <authorList>
            <person name="Bench S.R."/>
            <person name="Heller P."/>
            <person name="Frank I."/>
            <person name="Arciniega M."/>
            <person name="Shilova I.N."/>
            <person name="Zehr J.P."/>
        </authorList>
    </citation>
    <scope>NUCLEOTIDE SEQUENCE [LARGE SCALE GENOMIC DNA]</scope>
    <source>
        <strain evidence="1 2">WH 8502</strain>
    </source>
</reference>
<reference evidence="1 2" key="1">
    <citation type="submission" date="2013-01" db="EMBL/GenBank/DDBJ databases">
        <authorList>
            <person name="Bench S."/>
        </authorList>
    </citation>
    <scope>NUCLEOTIDE SEQUENCE [LARGE SCALE GENOMIC DNA]</scope>
    <source>
        <strain evidence="1 2">WH 8502</strain>
    </source>
</reference>
<evidence type="ECO:0000313" key="1">
    <source>
        <dbReference type="EMBL" id="CCQ53491.1"/>
    </source>
</evidence>
<accession>T2IIX3</accession>
<comment type="caution">
    <text evidence="1">The sequence shown here is derived from an EMBL/GenBank/DDBJ whole genome shotgun (WGS) entry which is preliminary data.</text>
</comment>
<dbReference type="EMBL" id="CAQK01000838">
    <property type="protein sequence ID" value="CCQ53491.1"/>
    <property type="molecule type" value="Genomic_DNA"/>
</dbReference>
<dbReference type="Proteomes" id="UP000018348">
    <property type="component" value="Unassembled WGS sequence"/>
</dbReference>
<dbReference type="AlphaFoldDB" id="T2IIX3"/>
<proteinExistence type="predicted"/>
<sequence length="37" mass="4175">MGNAHLTQQMKEEIFSEPLGELVIEQLPLNLIVINVI</sequence>
<gene>
    <name evidence="1" type="ORF">CWATWH8502_3718</name>
</gene>
<evidence type="ECO:0000313" key="2">
    <source>
        <dbReference type="Proteomes" id="UP000018348"/>
    </source>
</evidence>
<organism evidence="1 2">
    <name type="scientific">Crocosphaera watsonii WH 8502</name>
    <dbReference type="NCBI Taxonomy" id="423474"/>
    <lineage>
        <taxon>Bacteria</taxon>
        <taxon>Bacillati</taxon>
        <taxon>Cyanobacteriota</taxon>
        <taxon>Cyanophyceae</taxon>
        <taxon>Oscillatoriophycideae</taxon>
        <taxon>Chroococcales</taxon>
        <taxon>Aphanothecaceae</taxon>
        <taxon>Crocosphaera</taxon>
    </lineage>
</organism>
<name>T2IIX3_CROWT</name>
<protein>
    <submittedName>
        <fullName evidence="1">Uncharacterized protein</fullName>
    </submittedName>
</protein>